<dbReference type="Gene3D" id="1.10.10.60">
    <property type="entry name" value="Homeodomain-like"/>
    <property type="match status" value="1"/>
</dbReference>
<evidence type="ECO:0000313" key="2">
    <source>
        <dbReference type="EMBL" id="MBH1942240.1"/>
    </source>
</evidence>
<dbReference type="InterPro" id="IPR049739">
    <property type="entry name" value="YraL-like"/>
</dbReference>
<dbReference type="InterPro" id="IPR052411">
    <property type="entry name" value="c-mor_Regulatory_Protein"/>
</dbReference>
<dbReference type="AlphaFoldDB" id="A0A8J7H4F9"/>
<feature type="domain" description="Mor transcription activator" evidence="1">
    <location>
        <begin position="13"/>
        <end position="89"/>
    </location>
</feature>
<dbReference type="Pfam" id="PF08765">
    <property type="entry name" value="Mor"/>
    <property type="match status" value="1"/>
</dbReference>
<dbReference type="NCBIfam" id="NF040785">
    <property type="entry name" value="CD3324_fam"/>
    <property type="match status" value="1"/>
</dbReference>
<comment type="caution">
    <text evidence="2">The sequence shown here is derived from an EMBL/GenBank/DDBJ whole genome shotgun (WGS) entry which is preliminary data.</text>
</comment>
<dbReference type="SUPFAM" id="SSF46689">
    <property type="entry name" value="Homeodomain-like"/>
    <property type="match status" value="1"/>
</dbReference>
<dbReference type="InterPro" id="IPR009057">
    <property type="entry name" value="Homeodomain-like_sf"/>
</dbReference>
<keyword evidence="3" id="KW-1185">Reference proteome</keyword>
<name>A0A8J7H4F9_9FIRM</name>
<dbReference type="PANTHER" id="PTHR37812:SF1">
    <property type="entry name" value="MU-LIKE PROPHAGE FLUMU PROTEIN C"/>
    <property type="match status" value="1"/>
</dbReference>
<dbReference type="RefSeq" id="WP_197662489.1">
    <property type="nucleotide sequence ID" value="NZ_JAEAGR010000018.1"/>
</dbReference>
<evidence type="ECO:0000313" key="3">
    <source>
        <dbReference type="Proteomes" id="UP000623269"/>
    </source>
</evidence>
<accession>A0A8J7H4F9</accession>
<dbReference type="PANTHER" id="PTHR37812">
    <property type="entry name" value="MU-LIKE PROPHAGE FLUMU PROTEIN C"/>
    <property type="match status" value="1"/>
</dbReference>
<evidence type="ECO:0000259" key="1">
    <source>
        <dbReference type="Pfam" id="PF08765"/>
    </source>
</evidence>
<protein>
    <recommendedName>
        <fullName evidence="1">Mor transcription activator domain-containing protein</fullName>
    </recommendedName>
</protein>
<proteinExistence type="predicted"/>
<gene>
    <name evidence="2" type="ORF">I5677_15170</name>
</gene>
<sequence>MSYVKAEYVLPREILRLVQEYADGQYLYIPKKEGTRKNWGENTSYKTQIKQRDKEIYRNYINGFTTAELAEEYYLSQKSIQRIILNEKRNANK</sequence>
<organism evidence="2 3">
    <name type="scientific">Mobilitalea sibirica</name>
    <dbReference type="NCBI Taxonomy" id="1462919"/>
    <lineage>
        <taxon>Bacteria</taxon>
        <taxon>Bacillati</taxon>
        <taxon>Bacillota</taxon>
        <taxon>Clostridia</taxon>
        <taxon>Lachnospirales</taxon>
        <taxon>Lachnospiraceae</taxon>
        <taxon>Mobilitalea</taxon>
    </lineage>
</organism>
<dbReference type="InterPro" id="IPR014875">
    <property type="entry name" value="Mor_transcription_activator"/>
</dbReference>
<dbReference type="EMBL" id="JAEAGR010000018">
    <property type="protein sequence ID" value="MBH1942240.1"/>
    <property type="molecule type" value="Genomic_DNA"/>
</dbReference>
<dbReference type="Proteomes" id="UP000623269">
    <property type="component" value="Unassembled WGS sequence"/>
</dbReference>
<reference evidence="2" key="1">
    <citation type="submission" date="2020-12" db="EMBL/GenBank/DDBJ databases">
        <title>M. sibirica DSM 26468T genome.</title>
        <authorList>
            <person name="Thieme N."/>
            <person name="Rettenmaier R."/>
            <person name="Zverlov V."/>
            <person name="Liebl W."/>
        </authorList>
    </citation>
    <scope>NUCLEOTIDE SEQUENCE</scope>
    <source>
        <strain evidence="2">DSM 26468</strain>
    </source>
</reference>